<keyword evidence="2" id="KW-1185">Reference proteome</keyword>
<gene>
    <name evidence="1" type="ORF">DV701_05180</name>
</gene>
<sequence>MSLAEFEDAVGDALDLVPQGFMDQLDNVVFLVEDEPPADDPELLGVYDGIPLTERDLHWGGHLPDRITIFRGPLVRMCEDREELLEEIAVTVVHEIAHHFGIDDETLHELGWG</sequence>
<evidence type="ECO:0000313" key="1">
    <source>
        <dbReference type="EMBL" id="AXH97940.1"/>
    </source>
</evidence>
<dbReference type="Gene3D" id="3.30.2010.20">
    <property type="match status" value="1"/>
</dbReference>
<reference evidence="1 2" key="1">
    <citation type="submission" date="2018-07" db="EMBL/GenBank/DDBJ databases">
        <title>Complete genome sequencing of Ornithinimicrobium sp. AMA3305.</title>
        <authorList>
            <person name="Bae J.-W."/>
        </authorList>
    </citation>
    <scope>NUCLEOTIDE SEQUENCE [LARGE SCALE GENOMIC DNA]</scope>
    <source>
        <strain evidence="1 2">AMA3305</strain>
    </source>
</reference>
<dbReference type="OrthoDB" id="9806895at2"/>
<dbReference type="Pfam" id="PF06262">
    <property type="entry name" value="Zincin_1"/>
    <property type="match status" value="1"/>
</dbReference>
<evidence type="ECO:0008006" key="3">
    <source>
        <dbReference type="Google" id="ProtNLM"/>
    </source>
</evidence>
<dbReference type="InterPro" id="IPR010428">
    <property type="entry name" value="Zincin_1"/>
</dbReference>
<dbReference type="AlphaFoldDB" id="A0A345NSD2"/>
<dbReference type="KEGG" id="orn:DV701_05180"/>
<protein>
    <recommendedName>
        <fullName evidence="3">Metallopeptidase family protein</fullName>
    </recommendedName>
</protein>
<name>A0A345NSD2_9MICO</name>
<dbReference type="EMBL" id="CP031229">
    <property type="protein sequence ID" value="AXH97940.1"/>
    <property type="molecule type" value="Genomic_DNA"/>
</dbReference>
<dbReference type="SUPFAM" id="SSF55486">
    <property type="entry name" value="Metalloproteases ('zincins'), catalytic domain"/>
    <property type="match status" value="1"/>
</dbReference>
<evidence type="ECO:0000313" key="2">
    <source>
        <dbReference type="Proteomes" id="UP000253790"/>
    </source>
</evidence>
<dbReference type="RefSeq" id="WP_114930796.1">
    <property type="nucleotide sequence ID" value="NZ_CP031229.1"/>
</dbReference>
<dbReference type="Proteomes" id="UP000253790">
    <property type="component" value="Chromosome"/>
</dbReference>
<proteinExistence type="predicted"/>
<dbReference type="CDD" id="cd12952">
    <property type="entry name" value="MMP_ACEL2062"/>
    <property type="match status" value="1"/>
</dbReference>
<organism evidence="1 2">
    <name type="scientific">Ornithinimicrobium avium</name>
    <dbReference type="NCBI Taxonomy" id="2283195"/>
    <lineage>
        <taxon>Bacteria</taxon>
        <taxon>Bacillati</taxon>
        <taxon>Actinomycetota</taxon>
        <taxon>Actinomycetes</taxon>
        <taxon>Micrococcales</taxon>
        <taxon>Ornithinimicrobiaceae</taxon>
        <taxon>Ornithinimicrobium</taxon>
    </lineage>
</organism>
<accession>A0A345NSD2</accession>
<dbReference type="InterPro" id="IPR038555">
    <property type="entry name" value="Zincin_1_sf"/>
</dbReference>